<evidence type="ECO:0000256" key="2">
    <source>
        <dbReference type="ARBA" id="ARBA00004829"/>
    </source>
</evidence>
<evidence type="ECO:0000256" key="7">
    <source>
        <dbReference type="ARBA" id="ARBA00023235"/>
    </source>
</evidence>
<sequence>MTYLLVNAAFLLPALVLAVVAFAVARRRHPHATAASPVALLLGLVGVLVATAVFDNVIVGTGIVDYDPQRISGIRLGVAPIEDFAYAIAAAALLPSLWILLRRPRSASQEHDGGRS</sequence>
<dbReference type="InterPro" id="IPR017825">
    <property type="entry name" value="Lycopene_cyclase_dom"/>
</dbReference>
<comment type="caution">
    <text evidence="10">The sequence shown here is derived from an EMBL/GenBank/DDBJ whole genome shotgun (WGS) entry which is preliminary data.</text>
</comment>
<evidence type="ECO:0000256" key="5">
    <source>
        <dbReference type="ARBA" id="ARBA00022989"/>
    </source>
</evidence>
<organism evidence="10 11">
    <name type="scientific">Naasia lichenicola</name>
    <dbReference type="NCBI Taxonomy" id="2565933"/>
    <lineage>
        <taxon>Bacteria</taxon>
        <taxon>Bacillati</taxon>
        <taxon>Actinomycetota</taxon>
        <taxon>Actinomycetes</taxon>
        <taxon>Micrococcales</taxon>
        <taxon>Microbacteriaceae</taxon>
        <taxon>Naasia</taxon>
    </lineage>
</organism>
<name>A0A4S4FHL3_9MICO</name>
<dbReference type="Pfam" id="PF18916">
    <property type="entry name" value="Lycopene_cyc"/>
    <property type="match status" value="1"/>
</dbReference>
<evidence type="ECO:0000256" key="6">
    <source>
        <dbReference type="ARBA" id="ARBA00023136"/>
    </source>
</evidence>
<keyword evidence="3 8" id="KW-0812">Transmembrane</keyword>
<evidence type="ECO:0000259" key="9">
    <source>
        <dbReference type="Pfam" id="PF18916"/>
    </source>
</evidence>
<feature type="domain" description="Lycopene cyclase" evidence="9">
    <location>
        <begin position="2"/>
        <end position="93"/>
    </location>
</feature>
<feature type="transmembrane region" description="Helical" evidence="8">
    <location>
        <begin position="84"/>
        <end position="101"/>
    </location>
</feature>
<keyword evidence="4" id="KW-0125">Carotenoid biosynthesis</keyword>
<comment type="subcellular location">
    <subcellularLocation>
        <location evidence="1">Membrane</location>
        <topology evidence="1">Multi-pass membrane protein</topology>
    </subcellularLocation>
</comment>
<dbReference type="GO" id="GO:0045436">
    <property type="term" value="F:lycopene beta cyclase activity"/>
    <property type="evidence" value="ECO:0007669"/>
    <property type="project" value="UniProtKB-ARBA"/>
</dbReference>
<dbReference type="EMBL" id="SSSM01000005">
    <property type="protein sequence ID" value="THG29508.1"/>
    <property type="molecule type" value="Genomic_DNA"/>
</dbReference>
<comment type="pathway">
    <text evidence="2">Carotenoid biosynthesis.</text>
</comment>
<accession>A0A4S4FHL3</accession>
<dbReference type="AlphaFoldDB" id="A0A4S4FHL3"/>
<dbReference type="GO" id="GO:0016020">
    <property type="term" value="C:membrane"/>
    <property type="evidence" value="ECO:0007669"/>
    <property type="project" value="UniProtKB-SubCell"/>
</dbReference>
<keyword evidence="5 8" id="KW-1133">Transmembrane helix</keyword>
<reference evidence="10 11" key="1">
    <citation type="submission" date="2019-04" db="EMBL/GenBank/DDBJ databases">
        <authorList>
            <person name="Jiang L."/>
        </authorList>
    </citation>
    <scope>NUCLEOTIDE SEQUENCE [LARGE SCALE GENOMIC DNA]</scope>
    <source>
        <strain evidence="10 11">YIM 131853</strain>
    </source>
</reference>
<evidence type="ECO:0000256" key="4">
    <source>
        <dbReference type="ARBA" id="ARBA00022746"/>
    </source>
</evidence>
<evidence type="ECO:0000256" key="1">
    <source>
        <dbReference type="ARBA" id="ARBA00004141"/>
    </source>
</evidence>
<protein>
    <submittedName>
        <fullName evidence="10">Lycopene cyclase domain-containing protein</fullName>
    </submittedName>
</protein>
<evidence type="ECO:0000313" key="10">
    <source>
        <dbReference type="EMBL" id="THG29508.1"/>
    </source>
</evidence>
<dbReference type="GO" id="GO:0016872">
    <property type="term" value="F:intramolecular lyase activity"/>
    <property type="evidence" value="ECO:0007669"/>
    <property type="project" value="InterPro"/>
</dbReference>
<feature type="transmembrane region" description="Helical" evidence="8">
    <location>
        <begin position="6"/>
        <end position="25"/>
    </location>
</feature>
<dbReference type="GO" id="GO:0016117">
    <property type="term" value="P:carotenoid biosynthetic process"/>
    <property type="evidence" value="ECO:0007669"/>
    <property type="project" value="UniProtKB-KW"/>
</dbReference>
<gene>
    <name evidence="10" type="ORF">E6C64_12505</name>
</gene>
<evidence type="ECO:0000313" key="11">
    <source>
        <dbReference type="Proteomes" id="UP000309133"/>
    </source>
</evidence>
<dbReference type="RefSeq" id="WP_136427837.1">
    <property type="nucleotide sequence ID" value="NZ_SSSM01000005.1"/>
</dbReference>
<dbReference type="Proteomes" id="UP000309133">
    <property type="component" value="Unassembled WGS sequence"/>
</dbReference>
<proteinExistence type="predicted"/>
<dbReference type="NCBIfam" id="TIGR03462">
    <property type="entry name" value="CarR_dom_SF"/>
    <property type="match status" value="1"/>
</dbReference>
<evidence type="ECO:0000256" key="3">
    <source>
        <dbReference type="ARBA" id="ARBA00022692"/>
    </source>
</evidence>
<feature type="transmembrane region" description="Helical" evidence="8">
    <location>
        <begin position="37"/>
        <end position="64"/>
    </location>
</feature>
<evidence type="ECO:0000256" key="8">
    <source>
        <dbReference type="SAM" id="Phobius"/>
    </source>
</evidence>
<keyword evidence="11" id="KW-1185">Reference proteome</keyword>
<keyword evidence="7" id="KW-0413">Isomerase</keyword>
<keyword evidence="6 8" id="KW-0472">Membrane</keyword>